<evidence type="ECO:0000313" key="4">
    <source>
        <dbReference type="Proteomes" id="UP000264310"/>
    </source>
</evidence>
<dbReference type="EMBL" id="QURL01000005">
    <property type="protein sequence ID" value="RFC62742.1"/>
    <property type="molecule type" value="Genomic_DNA"/>
</dbReference>
<feature type="region of interest" description="Disordered" evidence="1">
    <location>
        <begin position="688"/>
        <end position="731"/>
    </location>
</feature>
<dbReference type="SUPFAM" id="SSF53098">
    <property type="entry name" value="Ribonuclease H-like"/>
    <property type="match status" value="1"/>
</dbReference>
<dbReference type="GO" id="GO:0015074">
    <property type="term" value="P:DNA integration"/>
    <property type="evidence" value="ECO:0007669"/>
    <property type="project" value="InterPro"/>
</dbReference>
<feature type="domain" description="Integrase catalytic" evidence="2">
    <location>
        <begin position="290"/>
        <end position="504"/>
    </location>
</feature>
<dbReference type="AlphaFoldDB" id="A0A371X0J8"/>
<accession>A0A371X0J8</accession>
<dbReference type="InterPro" id="IPR036397">
    <property type="entry name" value="RNaseH_sf"/>
</dbReference>
<dbReference type="OrthoDB" id="5287589at2"/>
<comment type="caution">
    <text evidence="3">The sequence shown here is derived from an EMBL/GenBank/DDBJ whole genome shotgun (WGS) entry which is preliminary data.</text>
</comment>
<dbReference type="PROSITE" id="PS50994">
    <property type="entry name" value="INTEGRASE"/>
    <property type="match status" value="1"/>
</dbReference>
<reference evidence="3 4" key="1">
    <citation type="submission" date="2018-08" db="EMBL/GenBank/DDBJ databases">
        <title>Fulvimarina sp. 85, whole genome shotgun sequence.</title>
        <authorList>
            <person name="Tuo L."/>
        </authorList>
    </citation>
    <scope>NUCLEOTIDE SEQUENCE [LARGE SCALE GENOMIC DNA]</scope>
    <source>
        <strain evidence="3 4">85</strain>
    </source>
</reference>
<organism evidence="3 4">
    <name type="scientific">Fulvimarina endophytica</name>
    <dbReference type="NCBI Taxonomy" id="2293836"/>
    <lineage>
        <taxon>Bacteria</taxon>
        <taxon>Pseudomonadati</taxon>
        <taxon>Pseudomonadota</taxon>
        <taxon>Alphaproteobacteria</taxon>
        <taxon>Hyphomicrobiales</taxon>
        <taxon>Aurantimonadaceae</taxon>
        <taxon>Fulvimarina</taxon>
    </lineage>
</organism>
<name>A0A371X0J8_9HYPH</name>
<dbReference type="RefSeq" id="WP_116683557.1">
    <property type="nucleotide sequence ID" value="NZ_QURL01000005.1"/>
</dbReference>
<dbReference type="GO" id="GO:0003676">
    <property type="term" value="F:nucleic acid binding"/>
    <property type="evidence" value="ECO:0007669"/>
    <property type="project" value="InterPro"/>
</dbReference>
<sequence length="731" mass="83800">MFRRAYKFGRHDRIVIDGAHHRCVESDKGRHVLQLMTGFVFEDHYVPIDDDEITELLRGPSPRMRIDEGHWTKHLSMLRMRNDTSDMLRCSKEDARDAAWKLEWVQRYHRRRRDLSKPRIGVGADQLAAFVSEERDSMDRWYLDKYGERRKPGRVFEDRERKAFDWPSASGLYKWLRIYREKKERQDSFLPNYAKCGNRDQLDPRVRQAMERAVEHWCTPLKPKISDICDRIEQELLPFNKGRPPEERLRVSAATVRKRIGEIDPFLADAGREGLDRALRRYALSAVGTMVTHPMQRIEMDDWDVDLHKLAEGSSVWKKMTSEARKRMPRVRCTVTVAIDVATRCVVGLHLYTGAPSTATARTALRSTLVDKSALAAAVGCTSTWHMYGRGEFFAFDGGPAFGAEFQASVHRCRAGTSVPDQDPRMRGTIEAFFRTLKRLCRRFAGYAFSNVVERGEYPAQEMASLTVAEFHSLLVRFIVDSYHNRQHKGLEGRSPLKTWNDLIRKEMAPELTEEQMKLAFGFRRTRKLSPSGVEFMNVPFVRGKGLQELFRAVGRSEVGIIVDPADVKSILIEVPERLKGREWCPDGTDYIQVHAPEGMFPDKVESSLDKLLLVNKQVREFVRAEAEQGREIRLEADRHFYQAGLEAMRRCGIPVYGYTEKQFNAMVDHAERKSLAATERVVHASEPKSVDEASFGTVVHRNPKTKPSAPEKNGKGKPFGGSMNTYGDDG</sequence>
<dbReference type="InterPro" id="IPR012337">
    <property type="entry name" value="RNaseH-like_sf"/>
</dbReference>
<dbReference type="Proteomes" id="UP000264310">
    <property type="component" value="Unassembled WGS sequence"/>
</dbReference>
<evidence type="ECO:0000256" key="1">
    <source>
        <dbReference type="SAM" id="MobiDB-lite"/>
    </source>
</evidence>
<proteinExistence type="predicted"/>
<keyword evidence="4" id="KW-1185">Reference proteome</keyword>
<evidence type="ECO:0000259" key="2">
    <source>
        <dbReference type="PROSITE" id="PS50994"/>
    </source>
</evidence>
<gene>
    <name evidence="3" type="ORF">DYI37_12260</name>
</gene>
<dbReference type="Gene3D" id="3.30.420.10">
    <property type="entry name" value="Ribonuclease H-like superfamily/Ribonuclease H"/>
    <property type="match status" value="1"/>
</dbReference>
<protein>
    <recommendedName>
        <fullName evidence="2">Integrase catalytic domain-containing protein</fullName>
    </recommendedName>
</protein>
<evidence type="ECO:0000313" key="3">
    <source>
        <dbReference type="EMBL" id="RFC62742.1"/>
    </source>
</evidence>
<dbReference type="InterPro" id="IPR001584">
    <property type="entry name" value="Integrase_cat-core"/>
</dbReference>